<evidence type="ECO:0000313" key="3">
    <source>
        <dbReference type="RefSeq" id="XP_010792987.1"/>
    </source>
</evidence>
<dbReference type="Proteomes" id="UP000504611">
    <property type="component" value="Unplaced"/>
</dbReference>
<proteinExistence type="predicted"/>
<reference evidence="3" key="1">
    <citation type="submission" date="2025-08" db="UniProtKB">
        <authorList>
            <consortium name="RefSeq"/>
        </authorList>
    </citation>
    <scope>IDENTIFICATION</scope>
    <source>
        <tissue evidence="3">Muscle</tissue>
    </source>
</reference>
<dbReference type="AlphaFoldDB" id="A0A6I9PXF0"/>
<dbReference type="CDD" id="cd23611">
    <property type="entry name" value="TFP_LU_ECD_THFP5"/>
    <property type="match status" value="1"/>
</dbReference>
<evidence type="ECO:0000256" key="1">
    <source>
        <dbReference type="SAM" id="SignalP"/>
    </source>
</evidence>
<feature type="signal peptide" evidence="1">
    <location>
        <begin position="1"/>
        <end position="19"/>
    </location>
</feature>
<keyword evidence="1" id="KW-0732">Signal</keyword>
<dbReference type="RefSeq" id="XP_010792987.1">
    <property type="nucleotide sequence ID" value="XM_010794685.1"/>
</dbReference>
<dbReference type="Gene3D" id="2.10.60.10">
    <property type="entry name" value="CD59"/>
    <property type="match status" value="1"/>
</dbReference>
<feature type="chain" id="PRO_5026911192" evidence="1">
    <location>
        <begin position="20"/>
        <end position="92"/>
    </location>
</feature>
<dbReference type="OrthoDB" id="8846122at2759"/>
<dbReference type="KEGG" id="ncc:104965681"/>
<gene>
    <name evidence="3" type="primary">ly97.3</name>
</gene>
<dbReference type="SUPFAM" id="SSF57302">
    <property type="entry name" value="Snake toxin-like"/>
    <property type="match status" value="1"/>
</dbReference>
<dbReference type="InterPro" id="IPR045860">
    <property type="entry name" value="Snake_toxin-like_sf"/>
</dbReference>
<name>A0A6I9PXF0_9TELE</name>
<dbReference type="CTD" id="100329375"/>
<accession>A0A6I9PXF0</accession>
<protein>
    <submittedName>
        <fullName evidence="3">CD59 glycoprotein</fullName>
    </submittedName>
</protein>
<evidence type="ECO:0000313" key="2">
    <source>
        <dbReference type="Proteomes" id="UP000504611"/>
    </source>
</evidence>
<keyword evidence="2" id="KW-1185">Reference proteome</keyword>
<sequence length="92" mass="9886">MKFLVLALTVALLFTAGESLDCHRCVSKQAGGTCDLSVETCKPGKDACAAASFLTPPHGQYQKCMALGDCEMLKMNAYININCCIEDMCNTL</sequence>
<organism evidence="2 3">
    <name type="scientific">Notothenia coriiceps</name>
    <name type="common">black rockcod</name>
    <dbReference type="NCBI Taxonomy" id="8208"/>
    <lineage>
        <taxon>Eukaryota</taxon>
        <taxon>Metazoa</taxon>
        <taxon>Chordata</taxon>
        <taxon>Craniata</taxon>
        <taxon>Vertebrata</taxon>
        <taxon>Euteleostomi</taxon>
        <taxon>Actinopterygii</taxon>
        <taxon>Neopterygii</taxon>
        <taxon>Teleostei</taxon>
        <taxon>Neoteleostei</taxon>
        <taxon>Acanthomorphata</taxon>
        <taxon>Eupercaria</taxon>
        <taxon>Perciformes</taxon>
        <taxon>Notothenioidei</taxon>
        <taxon>Nototheniidae</taxon>
        <taxon>Notothenia</taxon>
    </lineage>
</organism>
<dbReference type="GO" id="GO:0098552">
    <property type="term" value="C:side of membrane"/>
    <property type="evidence" value="ECO:0007669"/>
    <property type="project" value="UniProtKB-KW"/>
</dbReference>